<reference evidence="1 2" key="1">
    <citation type="submission" date="2018-08" db="EMBL/GenBank/DDBJ databases">
        <title>A genome reference for cultivated species of the human gut microbiota.</title>
        <authorList>
            <person name="Zou Y."/>
            <person name="Xue W."/>
            <person name="Luo G."/>
        </authorList>
    </citation>
    <scope>NUCLEOTIDE SEQUENCE [LARGE SCALE GENOMIC DNA]</scope>
    <source>
        <strain evidence="1 2">AF14-27</strain>
    </source>
</reference>
<sequence length="399" mass="46731">MKRFLKLGYQRLNYWCYRETQIVISDYSIHTICDGDRETFFGYYDKSPINQSNTHIIFQSTIRETSKLPSPKYPVQVILYELSTHKIIARFDSCTYNWQQGTKLQWIDNFNFIYNSIDEDSHYCSYIVNIETLHARKIMAPIYELDGWRNAYSLNFDRLAVMRPDYGYFNHLPYKLPESLYDDGIFRVDLKTGDIKLLLSIERILSCCPLLGSPANSTIIHKVNHIMSSPSGEMFMFLHRYFIGGVKFDRLIVCDKNAARLKLLAADGMVSHCCWEDDKNIIAYLRQHQIGDKYYRINVVTGKIHVIGDNIISVFGDGHPSVFGDNMIFDTYPDKARMQTLFSYNLRNKHLTILGRFFTPLKFHDQTRCDLHPKWSCDGKKIFFDSVYLGKRILCYINV</sequence>
<name>A0A412XYF8_9BACE</name>
<dbReference type="InterPro" id="IPR015943">
    <property type="entry name" value="WD40/YVTN_repeat-like_dom_sf"/>
</dbReference>
<gene>
    <name evidence="1" type="ORF">DWW09_14720</name>
</gene>
<dbReference type="Proteomes" id="UP000284366">
    <property type="component" value="Unassembled WGS sequence"/>
</dbReference>
<dbReference type="AlphaFoldDB" id="A0A412XYF8"/>
<evidence type="ECO:0000313" key="2">
    <source>
        <dbReference type="Proteomes" id="UP000284366"/>
    </source>
</evidence>
<proteinExistence type="predicted"/>
<protein>
    <submittedName>
        <fullName evidence="1">Uncharacterized protein</fullName>
    </submittedName>
</protein>
<organism evidence="1 2">
    <name type="scientific">Bacteroides clarus</name>
    <dbReference type="NCBI Taxonomy" id="626929"/>
    <lineage>
        <taxon>Bacteria</taxon>
        <taxon>Pseudomonadati</taxon>
        <taxon>Bacteroidota</taxon>
        <taxon>Bacteroidia</taxon>
        <taxon>Bacteroidales</taxon>
        <taxon>Bacteroidaceae</taxon>
        <taxon>Bacteroides</taxon>
    </lineage>
</organism>
<accession>A0A412XYF8</accession>
<evidence type="ECO:0000313" key="1">
    <source>
        <dbReference type="EMBL" id="RGV50360.1"/>
    </source>
</evidence>
<comment type="caution">
    <text evidence="1">The sequence shown here is derived from an EMBL/GenBank/DDBJ whole genome shotgun (WGS) entry which is preliminary data.</text>
</comment>
<dbReference type="Gene3D" id="2.130.10.10">
    <property type="entry name" value="YVTN repeat-like/Quinoprotein amine dehydrogenase"/>
    <property type="match status" value="1"/>
</dbReference>
<dbReference type="SUPFAM" id="SSF69304">
    <property type="entry name" value="Tricorn protease N-terminal domain"/>
    <property type="match status" value="1"/>
</dbReference>
<dbReference type="EMBL" id="QRZG01000030">
    <property type="protein sequence ID" value="RGV50360.1"/>
    <property type="molecule type" value="Genomic_DNA"/>
</dbReference>